<dbReference type="EMBL" id="OIVN01001395">
    <property type="protein sequence ID" value="SPC93475.1"/>
    <property type="molecule type" value="Genomic_DNA"/>
</dbReference>
<proteinExistence type="inferred from homology"/>
<protein>
    <recommendedName>
        <fullName evidence="4">Benzyl alcohol O-benzoyltransferase</fullName>
    </recommendedName>
</protein>
<gene>
    <name evidence="3" type="ORF">FSB_LOCUS21357</name>
</gene>
<dbReference type="InterPro" id="IPR023213">
    <property type="entry name" value="CAT-like_dom_sf"/>
</dbReference>
<dbReference type="PANTHER" id="PTHR31147:SF66">
    <property type="entry name" value="OS05G0315700 PROTEIN"/>
    <property type="match status" value="1"/>
</dbReference>
<comment type="similarity">
    <text evidence="1">Belongs to the plant acyltransferase family.</text>
</comment>
<evidence type="ECO:0000256" key="2">
    <source>
        <dbReference type="ARBA" id="ARBA00022679"/>
    </source>
</evidence>
<dbReference type="Pfam" id="PF02458">
    <property type="entry name" value="Transferase"/>
    <property type="match status" value="1"/>
</dbReference>
<keyword evidence="2" id="KW-0808">Transferase</keyword>
<dbReference type="InterPro" id="IPR050898">
    <property type="entry name" value="Plant_acyltransferase"/>
</dbReference>
<name>A0A2N9G248_FAGSY</name>
<dbReference type="AlphaFoldDB" id="A0A2N9G248"/>
<sequence length="450" mass="50044">MAPPPTSLVFPVRRCKPELVAPAKPTPHEFKQLSDIDDQEGLRFQIPVIQFYKYDPSMQGRDPVKVIREALAQTLVFYYPFAGRLREGPGRKLVVECTGEGMLFIEADADVTLEQFGNALQPPFPCLEELLFDVPGSGGILNCPLLLIQVTRLKCGGFILALRLNHTMSDGYGLVQFMMAVGDFARGARSPSILPVWQRYLLNARDPPCVTCEHRAYDEVADAKGSINIPPENMAHRSFFFGPTEVSTLRRFVPHRLSQCSMFELLTACLWRCRTIAIQPDRNEEVRILCLVNARPKFNRLLPIGYYGNAFAISAAVTTTQKLCENSLGYALELVKKAKNEVTQEHMQSVADLMVIRGRPSFTMVRSYVVSDVTRAGFREVDFGWGKAAYGGPAKGGLPFFPGLSFYIPSKNGLGEDGIIVPICLPTPAMERFVKELDGLLKDKTIVSSL</sequence>
<evidence type="ECO:0000256" key="1">
    <source>
        <dbReference type="ARBA" id="ARBA00009861"/>
    </source>
</evidence>
<dbReference type="PANTHER" id="PTHR31147">
    <property type="entry name" value="ACYL TRANSFERASE 4"/>
    <property type="match status" value="1"/>
</dbReference>
<accession>A0A2N9G248</accession>
<dbReference type="GO" id="GO:0016740">
    <property type="term" value="F:transferase activity"/>
    <property type="evidence" value="ECO:0007669"/>
    <property type="project" value="UniProtKB-KW"/>
</dbReference>
<evidence type="ECO:0008006" key="4">
    <source>
        <dbReference type="Google" id="ProtNLM"/>
    </source>
</evidence>
<organism evidence="3">
    <name type="scientific">Fagus sylvatica</name>
    <name type="common">Beechnut</name>
    <dbReference type="NCBI Taxonomy" id="28930"/>
    <lineage>
        <taxon>Eukaryota</taxon>
        <taxon>Viridiplantae</taxon>
        <taxon>Streptophyta</taxon>
        <taxon>Embryophyta</taxon>
        <taxon>Tracheophyta</taxon>
        <taxon>Spermatophyta</taxon>
        <taxon>Magnoliopsida</taxon>
        <taxon>eudicotyledons</taxon>
        <taxon>Gunneridae</taxon>
        <taxon>Pentapetalae</taxon>
        <taxon>rosids</taxon>
        <taxon>fabids</taxon>
        <taxon>Fagales</taxon>
        <taxon>Fagaceae</taxon>
        <taxon>Fagus</taxon>
    </lineage>
</organism>
<evidence type="ECO:0000313" key="3">
    <source>
        <dbReference type="EMBL" id="SPC93475.1"/>
    </source>
</evidence>
<reference evidence="3" key="1">
    <citation type="submission" date="2018-02" db="EMBL/GenBank/DDBJ databases">
        <authorList>
            <person name="Cohen D.B."/>
            <person name="Kent A.D."/>
        </authorList>
    </citation>
    <scope>NUCLEOTIDE SEQUENCE</scope>
</reference>
<dbReference type="Gene3D" id="3.30.559.10">
    <property type="entry name" value="Chloramphenicol acetyltransferase-like domain"/>
    <property type="match status" value="2"/>
</dbReference>